<proteinExistence type="predicted"/>
<feature type="compositionally biased region" description="Basic and acidic residues" evidence="1">
    <location>
        <begin position="151"/>
        <end position="160"/>
    </location>
</feature>
<feature type="compositionally biased region" description="Polar residues" evidence="1">
    <location>
        <begin position="501"/>
        <end position="518"/>
    </location>
</feature>
<sequence>MTASTAHGSRPRWWTSPPRPCAGEAAAPPPRATPSRTCSSSPPMAAEASRRPSRPPTSARDPRPRLRRPASVPPRHRRGVPPRRVVVGPGARRAGAGARRHHYCRVPHQTGGHRVPFAARAAPPRLGGRGLGAVAGRHGAVPKPCRQSLRGRREGGGREGLRRVRMVLVPRHRLQRRRRPQLPRRVPRSGGGEGRRRREGRRLPALALHKAGRRALSQRERVPARAWCHRGCLLRRAWSPGVVSRALGEGEFEVKVVGKNNKELVETKVMELLKPRYKWNGKHRKIVSAKRRTNWRRRSMSGKSPSLPVDVTSSGDEQMHGPESFGAKRSRKELKQRDATSTNSSEHALPSEIVTPLSALHKSPESSLPPNSGFSEKNSSQVLSHGTVNSVPINDLLHTPGHSTPQIESAPKSTGETVCNQEIISEMNVSDGHLNSSLCGASADDDMLPIAELKKKMASARRNSAVQQTQKKLLSVKKGISKSKVYKIHPVRELQGKDSASDNLKGNTNASMEGQTPSRPDRQVSRQTRRGSSKKVFASNKLANRKGSKQLCSPHSSLNVTGTVQQMGRKKVAEPMKESPLPLGSTKSITQEQICRTLDDTPIITQLSNQEGLFSAVPPGFESMYNGKGVPTMQFALLPSLRLRDRGAVTPWASPEH</sequence>
<feature type="compositionally biased region" description="Low complexity" evidence="1">
    <location>
        <begin position="11"/>
        <end position="26"/>
    </location>
</feature>
<feature type="region of interest" description="Disordered" evidence="1">
    <location>
        <begin position="173"/>
        <end position="202"/>
    </location>
</feature>
<dbReference type="Proteomes" id="UP001164776">
    <property type="component" value="Unassembled WGS sequence"/>
</dbReference>
<feature type="compositionally biased region" description="Basic residues" evidence="1">
    <location>
        <begin position="173"/>
        <end position="187"/>
    </location>
</feature>
<feature type="region of interest" description="Disordered" evidence="1">
    <location>
        <begin position="288"/>
        <end position="416"/>
    </location>
</feature>
<feature type="region of interest" description="Disordered" evidence="1">
    <location>
        <begin position="133"/>
        <end position="160"/>
    </location>
</feature>
<evidence type="ECO:0000313" key="3">
    <source>
        <dbReference type="Proteomes" id="UP001164776"/>
    </source>
</evidence>
<accession>A0A9W7XBA6</accession>
<feature type="region of interest" description="Disordered" evidence="1">
    <location>
        <begin position="1"/>
        <end position="100"/>
    </location>
</feature>
<feature type="compositionally biased region" description="Polar residues" evidence="1">
    <location>
        <begin position="401"/>
        <end position="416"/>
    </location>
</feature>
<comment type="caution">
    <text evidence="2">The sequence shown here is derived from an EMBL/GenBank/DDBJ whole genome shotgun (WGS) entry which is preliminary data.</text>
</comment>
<feature type="region of interest" description="Disordered" evidence="1">
    <location>
        <begin position="487"/>
        <end position="557"/>
    </location>
</feature>
<feature type="compositionally biased region" description="Low complexity" evidence="1">
    <location>
        <begin position="33"/>
        <end position="47"/>
    </location>
</feature>
<organism evidence="2 3">
    <name type="scientific">Paspalum vaginatum</name>
    <name type="common">seashore paspalum</name>
    <dbReference type="NCBI Taxonomy" id="158149"/>
    <lineage>
        <taxon>Eukaryota</taxon>
        <taxon>Viridiplantae</taxon>
        <taxon>Streptophyta</taxon>
        <taxon>Embryophyta</taxon>
        <taxon>Tracheophyta</taxon>
        <taxon>Spermatophyta</taxon>
        <taxon>Magnoliopsida</taxon>
        <taxon>Liliopsida</taxon>
        <taxon>Poales</taxon>
        <taxon>Poaceae</taxon>
        <taxon>PACMAD clade</taxon>
        <taxon>Panicoideae</taxon>
        <taxon>Andropogonodae</taxon>
        <taxon>Paspaleae</taxon>
        <taxon>Paspalinae</taxon>
        <taxon>Paspalum</taxon>
    </lineage>
</organism>
<protein>
    <submittedName>
        <fullName evidence="2">Uncharacterized protein</fullName>
    </submittedName>
</protein>
<evidence type="ECO:0000256" key="1">
    <source>
        <dbReference type="SAM" id="MobiDB-lite"/>
    </source>
</evidence>
<name>A0A9W7XBA6_9POAL</name>
<gene>
    <name evidence="2" type="ORF">BS78_K246300</name>
</gene>
<feature type="compositionally biased region" description="Basic residues" evidence="1">
    <location>
        <begin position="288"/>
        <end position="300"/>
    </location>
</feature>
<dbReference type="AlphaFoldDB" id="A0A9W7XBA6"/>
<keyword evidence="3" id="KW-1185">Reference proteome</keyword>
<dbReference type="OrthoDB" id="687110at2759"/>
<feature type="compositionally biased region" description="Low complexity" evidence="1">
    <location>
        <begin position="82"/>
        <end position="97"/>
    </location>
</feature>
<reference evidence="2 3" key="1">
    <citation type="submission" date="2022-10" db="EMBL/GenBank/DDBJ databases">
        <title>WGS assembly of Paspalum vaginatum 540-79.</title>
        <authorList>
            <person name="Sun G."/>
            <person name="Wase N."/>
            <person name="Shu S."/>
            <person name="Jenkins J."/>
            <person name="Zhou B."/>
            <person name="Torres-Rodriguez J."/>
            <person name="Chen C."/>
            <person name="Sandor L."/>
            <person name="Plott C."/>
            <person name="Yoshinga Y."/>
            <person name="Daum C."/>
            <person name="Qi P."/>
            <person name="Barry K."/>
            <person name="Lipzen A."/>
            <person name="Berry L."/>
            <person name="Pedersen C."/>
            <person name="Gottilla T."/>
            <person name="Foltz A."/>
            <person name="Yu H."/>
            <person name="O'Malley R."/>
            <person name="Zhang C."/>
            <person name="Devos K."/>
            <person name="Sigmon B."/>
            <person name="Yu B."/>
            <person name="Obata T."/>
            <person name="Schmutz J."/>
            <person name="Schnable J."/>
        </authorList>
    </citation>
    <scope>NUCLEOTIDE SEQUENCE [LARGE SCALE GENOMIC DNA]</scope>
    <source>
        <strain evidence="3">cv. 540-79</strain>
    </source>
</reference>
<evidence type="ECO:0000313" key="2">
    <source>
        <dbReference type="EMBL" id="KAJ1255397.1"/>
    </source>
</evidence>
<dbReference type="EMBL" id="MU629723">
    <property type="protein sequence ID" value="KAJ1255397.1"/>
    <property type="molecule type" value="Genomic_DNA"/>
</dbReference>
<feature type="compositionally biased region" description="Basic and acidic residues" evidence="1">
    <location>
        <begin position="490"/>
        <end position="500"/>
    </location>
</feature>
<feature type="compositionally biased region" description="Polar residues" evidence="1">
    <location>
        <begin position="365"/>
        <end position="392"/>
    </location>
</feature>